<gene>
    <name evidence="7" type="primary">FCR1_1</name>
    <name evidence="7" type="ORF">HRR80_000465</name>
</gene>
<name>A0AAN6F1F5_EXODE</name>
<dbReference type="Proteomes" id="UP001161757">
    <property type="component" value="Unassembled WGS sequence"/>
</dbReference>
<dbReference type="PANTHER" id="PTHR47655">
    <property type="entry name" value="QUINIC ACID UTILIZATION ACTIVATOR"/>
    <property type="match status" value="1"/>
</dbReference>
<dbReference type="InterPro" id="IPR052783">
    <property type="entry name" value="Metabolic/Drug-Res_Regulator"/>
</dbReference>
<dbReference type="EMBL" id="JAJGCB010000001">
    <property type="protein sequence ID" value="KAJ8995705.1"/>
    <property type="molecule type" value="Genomic_DNA"/>
</dbReference>
<evidence type="ECO:0000256" key="4">
    <source>
        <dbReference type="ARBA" id="ARBA00023242"/>
    </source>
</evidence>
<protein>
    <submittedName>
        <fullName evidence="7">Fluconazole resistance protein 1</fullName>
    </submittedName>
</protein>
<keyword evidence="2" id="KW-0238">DNA-binding</keyword>
<evidence type="ECO:0000256" key="2">
    <source>
        <dbReference type="ARBA" id="ARBA00023125"/>
    </source>
</evidence>
<feature type="domain" description="Zn(2)-C6 fungal-type" evidence="6">
    <location>
        <begin position="78"/>
        <end position="107"/>
    </location>
</feature>
<dbReference type="PROSITE" id="PS00463">
    <property type="entry name" value="ZN2_CY6_FUNGAL_1"/>
    <property type="match status" value="1"/>
</dbReference>
<evidence type="ECO:0000256" key="5">
    <source>
        <dbReference type="SAM" id="MobiDB-lite"/>
    </source>
</evidence>
<evidence type="ECO:0000313" key="8">
    <source>
        <dbReference type="Proteomes" id="UP001161757"/>
    </source>
</evidence>
<dbReference type="SMART" id="SM00066">
    <property type="entry name" value="GAL4"/>
    <property type="match status" value="1"/>
</dbReference>
<dbReference type="SUPFAM" id="SSF57701">
    <property type="entry name" value="Zn2/Cys6 DNA-binding domain"/>
    <property type="match status" value="1"/>
</dbReference>
<reference evidence="7" key="1">
    <citation type="submission" date="2023-01" db="EMBL/GenBank/DDBJ databases">
        <title>Exophiala dermititidis isolated from Cystic Fibrosis Patient.</title>
        <authorList>
            <person name="Kurbessoian T."/>
            <person name="Crocker A."/>
            <person name="Murante D."/>
            <person name="Hogan D.A."/>
            <person name="Stajich J.E."/>
        </authorList>
    </citation>
    <scope>NUCLEOTIDE SEQUENCE</scope>
    <source>
        <strain evidence="7">Ex8</strain>
    </source>
</reference>
<dbReference type="GO" id="GO:0000981">
    <property type="term" value="F:DNA-binding transcription factor activity, RNA polymerase II-specific"/>
    <property type="evidence" value="ECO:0007669"/>
    <property type="project" value="InterPro"/>
</dbReference>
<dbReference type="Pfam" id="PF00172">
    <property type="entry name" value="Zn_clus"/>
    <property type="match status" value="1"/>
</dbReference>
<feature type="region of interest" description="Disordered" evidence="5">
    <location>
        <begin position="168"/>
        <end position="229"/>
    </location>
</feature>
<accession>A0AAN6F1F5</accession>
<evidence type="ECO:0000259" key="6">
    <source>
        <dbReference type="PROSITE" id="PS50048"/>
    </source>
</evidence>
<dbReference type="InterPro" id="IPR001138">
    <property type="entry name" value="Zn2Cys6_DnaBD"/>
</dbReference>
<evidence type="ECO:0000313" key="7">
    <source>
        <dbReference type="EMBL" id="KAJ8995705.1"/>
    </source>
</evidence>
<dbReference type="GO" id="GO:0003677">
    <property type="term" value="F:DNA binding"/>
    <property type="evidence" value="ECO:0007669"/>
    <property type="project" value="UniProtKB-KW"/>
</dbReference>
<evidence type="ECO:0000256" key="1">
    <source>
        <dbReference type="ARBA" id="ARBA00023015"/>
    </source>
</evidence>
<comment type="caution">
    <text evidence="7">The sequence shown here is derived from an EMBL/GenBank/DDBJ whole genome shotgun (WGS) entry which is preliminary data.</text>
</comment>
<sequence>MIPSGASSKMVLPTTSVIELDALSCIYLPRGLKLLISSAIHSKPVLQSFLQQTMSSEQHKAERRSSITDKAKQRASRACDRCRLKKAKCDGAVECENCRFSQTPCVYTARKGREARRYYLEMHEVMEEALHRLYWHCRNGSGLPGPNPAQFERNGSITTSSILESMGLTPPILDESNPQYPNGPATRLPERRSFAPAASTQSPKSNDRSPGTMSIDGHPPSTLPPESPWQFPYSMPGQNHGYITSAMPMRVSAAPTGMVYSPDQMQPQTSAASLPVSHLGPEASVLPCDGVPYVSHSEPLPHANPFVGVDHNWPGPGPPFGRHSYSGI</sequence>
<evidence type="ECO:0000256" key="3">
    <source>
        <dbReference type="ARBA" id="ARBA00023163"/>
    </source>
</evidence>
<feature type="compositionally biased region" description="Polar residues" evidence="5">
    <location>
        <begin position="198"/>
        <end position="212"/>
    </location>
</feature>
<keyword evidence="4" id="KW-0539">Nucleus</keyword>
<dbReference type="PROSITE" id="PS50048">
    <property type="entry name" value="ZN2_CY6_FUNGAL_2"/>
    <property type="match status" value="1"/>
</dbReference>
<proteinExistence type="predicted"/>
<keyword evidence="1" id="KW-0805">Transcription regulation</keyword>
<keyword evidence="3" id="KW-0804">Transcription</keyword>
<dbReference type="GO" id="GO:0008270">
    <property type="term" value="F:zinc ion binding"/>
    <property type="evidence" value="ECO:0007669"/>
    <property type="project" value="InterPro"/>
</dbReference>
<organism evidence="7 8">
    <name type="scientific">Exophiala dermatitidis</name>
    <name type="common">Black yeast-like fungus</name>
    <name type="synonym">Wangiella dermatitidis</name>
    <dbReference type="NCBI Taxonomy" id="5970"/>
    <lineage>
        <taxon>Eukaryota</taxon>
        <taxon>Fungi</taxon>
        <taxon>Dikarya</taxon>
        <taxon>Ascomycota</taxon>
        <taxon>Pezizomycotina</taxon>
        <taxon>Eurotiomycetes</taxon>
        <taxon>Chaetothyriomycetidae</taxon>
        <taxon>Chaetothyriales</taxon>
        <taxon>Herpotrichiellaceae</taxon>
        <taxon>Exophiala</taxon>
    </lineage>
</organism>
<dbReference type="Gene3D" id="4.10.240.10">
    <property type="entry name" value="Zn(2)-C6 fungal-type DNA-binding domain"/>
    <property type="match status" value="1"/>
</dbReference>
<dbReference type="InterPro" id="IPR036864">
    <property type="entry name" value="Zn2-C6_fun-type_DNA-bd_sf"/>
</dbReference>
<dbReference type="CDD" id="cd00067">
    <property type="entry name" value="GAL4"/>
    <property type="match status" value="1"/>
</dbReference>
<dbReference type="AlphaFoldDB" id="A0AAN6F1F5"/>